<name>A0ABC8X258_9POAL</name>
<reference evidence="4" key="1">
    <citation type="submission" date="2024-06" db="EMBL/GenBank/DDBJ databases">
        <authorList>
            <person name="Ryan C."/>
        </authorList>
    </citation>
    <scope>NUCLEOTIDE SEQUENCE [LARGE SCALE GENOMIC DNA]</scope>
</reference>
<dbReference type="EMBL" id="OZ075124">
    <property type="protein sequence ID" value="CAL4927161.1"/>
    <property type="molecule type" value="Genomic_DNA"/>
</dbReference>
<organism evidence="2 4">
    <name type="scientific">Urochloa decumbens</name>
    <dbReference type="NCBI Taxonomy" id="240449"/>
    <lineage>
        <taxon>Eukaryota</taxon>
        <taxon>Viridiplantae</taxon>
        <taxon>Streptophyta</taxon>
        <taxon>Embryophyta</taxon>
        <taxon>Tracheophyta</taxon>
        <taxon>Spermatophyta</taxon>
        <taxon>Magnoliopsida</taxon>
        <taxon>Liliopsida</taxon>
        <taxon>Poales</taxon>
        <taxon>Poaceae</taxon>
        <taxon>PACMAD clade</taxon>
        <taxon>Panicoideae</taxon>
        <taxon>Panicodae</taxon>
        <taxon>Paniceae</taxon>
        <taxon>Melinidinae</taxon>
        <taxon>Urochloa</taxon>
    </lineage>
</organism>
<dbReference type="AlphaFoldDB" id="A0ABC8X258"/>
<dbReference type="PANTHER" id="PTHR33832:SF27">
    <property type="entry name" value="EXPRESSED PROTEIN"/>
    <property type="match status" value="1"/>
</dbReference>
<feature type="chain" id="PRO_5044721218" evidence="1">
    <location>
        <begin position="29"/>
        <end position="79"/>
    </location>
</feature>
<protein>
    <submittedName>
        <fullName evidence="2">Uncharacterized protein</fullName>
    </submittedName>
</protein>
<dbReference type="EMBL" id="OZ075123">
    <property type="protein sequence ID" value="CAL4918874.1"/>
    <property type="molecule type" value="Genomic_DNA"/>
</dbReference>
<dbReference type="Proteomes" id="UP001497457">
    <property type="component" value="Chromosome 14rd"/>
</dbReference>
<reference evidence="2 4" key="2">
    <citation type="submission" date="2024-10" db="EMBL/GenBank/DDBJ databases">
        <authorList>
            <person name="Ryan C."/>
        </authorList>
    </citation>
    <scope>NUCLEOTIDE SEQUENCE [LARGE SCALE GENOMIC DNA]</scope>
</reference>
<dbReference type="PANTHER" id="PTHR33832">
    <property type="entry name" value="SERINE-TYPE ENDOPEPTIDASE INHIBITOR"/>
    <property type="match status" value="1"/>
</dbReference>
<evidence type="ECO:0000313" key="2">
    <source>
        <dbReference type="EMBL" id="CAL4918874.1"/>
    </source>
</evidence>
<accession>A0ABC8X258</accession>
<feature type="signal peptide" evidence="1">
    <location>
        <begin position="1"/>
        <end position="28"/>
    </location>
</feature>
<evidence type="ECO:0000256" key="1">
    <source>
        <dbReference type="SAM" id="SignalP"/>
    </source>
</evidence>
<proteinExistence type="predicted"/>
<sequence length="79" mass="8417">MASMKLSFTFILLLSGVLLLGGTEKAGAERCIQGAYLTCDNYPSKQLAGCDCQLCAPKDGKNCRLHFLTTGGTFDCPAH</sequence>
<keyword evidence="1" id="KW-0732">Signal</keyword>
<dbReference type="InterPro" id="IPR051391">
    <property type="entry name" value="Protease_inhibitor_I20"/>
</dbReference>
<dbReference type="Proteomes" id="UP001497457">
    <property type="component" value="Chromosome 13rd"/>
</dbReference>
<keyword evidence="4" id="KW-1185">Reference proteome</keyword>
<evidence type="ECO:0000313" key="4">
    <source>
        <dbReference type="Proteomes" id="UP001497457"/>
    </source>
</evidence>
<gene>
    <name evidence="2" type="ORF">URODEC1_LOCUS19447</name>
    <name evidence="3" type="ORF">URODEC1_LOCUS24379</name>
</gene>
<evidence type="ECO:0000313" key="3">
    <source>
        <dbReference type="EMBL" id="CAL4927161.1"/>
    </source>
</evidence>